<evidence type="ECO:0000313" key="11">
    <source>
        <dbReference type="Proteomes" id="UP000887567"/>
    </source>
</evidence>
<dbReference type="CDD" id="cd12087">
    <property type="entry name" value="TM_EGFR-like"/>
    <property type="match status" value="1"/>
</dbReference>
<evidence type="ECO:0000256" key="3">
    <source>
        <dbReference type="ARBA" id="ARBA00023170"/>
    </source>
</evidence>
<keyword evidence="6" id="KW-0812">Transmembrane</keyword>
<evidence type="ECO:0000256" key="4">
    <source>
        <dbReference type="ARBA" id="ARBA00051243"/>
    </source>
</evidence>
<dbReference type="PANTHER" id="PTHR24416:SF600">
    <property type="entry name" value="PDGF- AND VEGF-RECEPTOR RELATED, ISOFORM J"/>
    <property type="match status" value="1"/>
</dbReference>
<dbReference type="InterPro" id="IPR001090">
    <property type="entry name" value="Ephrin_rcpt_lig-bd_dom"/>
</dbReference>
<dbReference type="PRINTS" id="PR00109">
    <property type="entry name" value="TYRKINASE"/>
</dbReference>
<proteinExistence type="predicted"/>
<keyword evidence="2" id="KW-0829">Tyrosine-protein kinase</keyword>
<feature type="binding site" evidence="5">
    <location>
        <position position="469"/>
    </location>
    <ligand>
        <name>ATP</name>
        <dbReference type="ChEBI" id="CHEBI:30616"/>
    </ligand>
</feature>
<dbReference type="GeneID" id="110248122"/>
<evidence type="ECO:0000259" key="8">
    <source>
        <dbReference type="PROSITE" id="PS50011"/>
    </source>
</evidence>
<evidence type="ECO:0000256" key="5">
    <source>
        <dbReference type="PROSITE-ProRule" id="PRU10141"/>
    </source>
</evidence>
<evidence type="ECO:0000259" key="9">
    <source>
        <dbReference type="PROSITE" id="PS51550"/>
    </source>
</evidence>
<dbReference type="PROSITE" id="PS00107">
    <property type="entry name" value="PROTEIN_KINASE_ATP"/>
    <property type="match status" value="1"/>
</dbReference>
<keyword evidence="5" id="KW-0067">ATP-binding</keyword>
<name>A0A913XWG9_EXADI</name>
<dbReference type="SMART" id="SM00219">
    <property type="entry name" value="TyrKc"/>
    <property type="match status" value="1"/>
</dbReference>
<dbReference type="EnsemblMetazoa" id="XM_021054624.2">
    <property type="protein sequence ID" value="XP_020910283.1"/>
    <property type="gene ID" value="LOC110248122"/>
</dbReference>
<dbReference type="InterPro" id="IPR020635">
    <property type="entry name" value="Tyr_kinase_cat_dom"/>
</dbReference>
<evidence type="ECO:0000256" key="6">
    <source>
        <dbReference type="SAM" id="Phobius"/>
    </source>
</evidence>
<dbReference type="SMART" id="SM00615">
    <property type="entry name" value="EPH_lbd"/>
    <property type="match status" value="1"/>
</dbReference>
<keyword evidence="7" id="KW-0732">Signal</keyword>
<dbReference type="GO" id="GO:0005524">
    <property type="term" value="F:ATP binding"/>
    <property type="evidence" value="ECO:0007669"/>
    <property type="project" value="UniProtKB-UniRule"/>
</dbReference>
<keyword evidence="3" id="KW-0675">Receptor</keyword>
<feature type="transmembrane region" description="Helical" evidence="6">
    <location>
        <begin position="358"/>
        <end position="381"/>
    </location>
</feature>
<feature type="domain" description="Eph LBD" evidence="9">
    <location>
        <begin position="1"/>
        <end position="188"/>
    </location>
</feature>
<dbReference type="GO" id="GO:0007169">
    <property type="term" value="P:cell surface receptor protein tyrosine kinase signaling pathway"/>
    <property type="evidence" value="ECO:0007669"/>
    <property type="project" value="TreeGrafter"/>
</dbReference>
<evidence type="ECO:0000256" key="7">
    <source>
        <dbReference type="SAM" id="SignalP"/>
    </source>
</evidence>
<feature type="signal peptide" evidence="7">
    <location>
        <begin position="1"/>
        <end position="22"/>
    </location>
</feature>
<comment type="catalytic activity">
    <reaction evidence="4">
        <text>L-tyrosyl-[protein] + ATP = O-phospho-L-tyrosyl-[protein] + ADP + H(+)</text>
        <dbReference type="Rhea" id="RHEA:10596"/>
        <dbReference type="Rhea" id="RHEA-COMP:10136"/>
        <dbReference type="Rhea" id="RHEA-COMP:20101"/>
        <dbReference type="ChEBI" id="CHEBI:15378"/>
        <dbReference type="ChEBI" id="CHEBI:30616"/>
        <dbReference type="ChEBI" id="CHEBI:46858"/>
        <dbReference type="ChEBI" id="CHEBI:61978"/>
        <dbReference type="ChEBI" id="CHEBI:456216"/>
        <dbReference type="EC" id="2.7.10.1"/>
    </reaction>
</comment>
<keyword evidence="5" id="KW-0547">Nucleotide-binding</keyword>
<dbReference type="PROSITE" id="PS50011">
    <property type="entry name" value="PROTEIN_KINASE_DOM"/>
    <property type="match status" value="1"/>
</dbReference>
<evidence type="ECO:0000256" key="2">
    <source>
        <dbReference type="ARBA" id="ARBA00023137"/>
    </source>
</evidence>
<dbReference type="Gene3D" id="2.10.50.10">
    <property type="entry name" value="Tumor Necrosis Factor Receptor, subunit A, domain 2"/>
    <property type="match status" value="1"/>
</dbReference>
<reference evidence="10" key="1">
    <citation type="submission" date="2022-11" db="UniProtKB">
        <authorList>
            <consortium name="EnsemblMetazoa"/>
        </authorList>
    </citation>
    <scope>IDENTIFICATION</scope>
</reference>
<dbReference type="InterPro" id="IPR011009">
    <property type="entry name" value="Kinase-like_dom_sf"/>
</dbReference>
<keyword evidence="2" id="KW-0418">Kinase</keyword>
<dbReference type="SUPFAM" id="SSF49785">
    <property type="entry name" value="Galactose-binding domain-like"/>
    <property type="match status" value="1"/>
</dbReference>
<dbReference type="InterPro" id="IPR009030">
    <property type="entry name" value="Growth_fac_rcpt_cys_sf"/>
</dbReference>
<evidence type="ECO:0008006" key="12">
    <source>
        <dbReference type="Google" id="ProtNLM"/>
    </source>
</evidence>
<dbReference type="KEGG" id="epa:110248122"/>
<dbReference type="Gene3D" id="1.10.510.10">
    <property type="entry name" value="Transferase(Phosphotransferase) domain 1"/>
    <property type="match status" value="1"/>
</dbReference>
<sequence length="669" mass="75199">MFYHRFAFLLVTGLSRQSSVVGDTAETLPITIQDGWYKEKLAGDMLGFFFSSGKYLVCDTTEKQEPKSWLRTDFIEFNGAKRVFIYISYTIRKCKSISRYCKEHFKLYAAQTSKSALSPKPPNGFEEIAIAQPQNLKDGVPYERDVIVLNATIKAKMGGFYLAFLDQGVCLTLYSIKVMFYFCPEYYPDLVKFPRTISPAEDIVGSQGQVHGSCSDSNAKSTSKLLGVCTTKGVWKTNASCLCKPGYEYLTHPRRRCKVCGFDQYKSSLDNSRCKTCPVGSYPFAQKTECRCNSGFFRINEKDNEPCYAPSGPVTLDEKKGSYSKTTIVPASGIGGTLAPSGPVTLDEKKGSYSKTTIVASGIGGTLGLLFVIALLVCYLVNRRQKKLLKMQYKAMKYLRGDEDSKFDPNRSILEQCEELPYDADWEFPVKRLILQGVIGSGAFGQVMKAEAVGILSFSAGDKKSIALKRRLKLRRRLMFNHIFQDSAGNDCTRTTVAVKMLKAEANESDYKDLAIELKIMIHLGEHSNIINLLGACTRSEQLMVIMEFAPHGNLLNFLRSRREIYEATWRKTANNPDAEFTLADLVMFSYQIARGMDFLSSKKCVHRDLAARNVLVGEDYVMKIADFGLARDIYKSDLYVKETTGLLPLKWMAPESLFDRVYTLKTDM</sequence>
<dbReference type="InterPro" id="IPR050122">
    <property type="entry name" value="RTK"/>
</dbReference>
<dbReference type="Pfam" id="PF01404">
    <property type="entry name" value="Ephrin_lbd"/>
    <property type="match status" value="1"/>
</dbReference>
<dbReference type="SUPFAM" id="SSF57184">
    <property type="entry name" value="Growth factor receptor domain"/>
    <property type="match status" value="1"/>
</dbReference>
<protein>
    <recommendedName>
        <fullName evidence="12">Receptor protein-tyrosine kinase</fullName>
    </recommendedName>
</protein>
<dbReference type="Gene3D" id="2.60.120.260">
    <property type="entry name" value="Galactose-binding domain-like"/>
    <property type="match status" value="1"/>
</dbReference>
<dbReference type="CDD" id="cd00185">
    <property type="entry name" value="TNFRSF"/>
    <property type="match status" value="1"/>
</dbReference>
<keyword evidence="2" id="KW-0808">Transferase</keyword>
<dbReference type="Proteomes" id="UP000887567">
    <property type="component" value="Unplaced"/>
</dbReference>
<dbReference type="SUPFAM" id="SSF56112">
    <property type="entry name" value="Protein kinase-like (PK-like)"/>
    <property type="match status" value="1"/>
</dbReference>
<dbReference type="GO" id="GO:0005886">
    <property type="term" value="C:plasma membrane"/>
    <property type="evidence" value="ECO:0007669"/>
    <property type="project" value="TreeGrafter"/>
</dbReference>
<evidence type="ECO:0000256" key="1">
    <source>
        <dbReference type="ARBA" id="ARBA00004479"/>
    </source>
</evidence>
<dbReference type="AlphaFoldDB" id="A0A913XWG9"/>
<dbReference type="PROSITE" id="PS51550">
    <property type="entry name" value="EPH_LBD"/>
    <property type="match status" value="1"/>
</dbReference>
<dbReference type="Gene3D" id="3.30.200.20">
    <property type="entry name" value="Phosphorylase Kinase, domain 1"/>
    <property type="match status" value="1"/>
</dbReference>
<dbReference type="PANTHER" id="PTHR24416">
    <property type="entry name" value="TYROSINE-PROTEIN KINASE RECEPTOR"/>
    <property type="match status" value="1"/>
</dbReference>
<dbReference type="RefSeq" id="XP_020910283.1">
    <property type="nucleotide sequence ID" value="XM_021054624.2"/>
</dbReference>
<evidence type="ECO:0000313" key="10">
    <source>
        <dbReference type="EnsemblMetazoa" id="XP_020910283.1"/>
    </source>
</evidence>
<comment type="subcellular location">
    <subcellularLocation>
        <location evidence="1">Membrane</location>
        <topology evidence="1">Single-pass type I membrane protein</topology>
    </subcellularLocation>
</comment>
<dbReference type="InterPro" id="IPR008266">
    <property type="entry name" value="Tyr_kinase_AS"/>
</dbReference>
<feature type="domain" description="Protein kinase" evidence="8">
    <location>
        <begin position="433"/>
        <end position="669"/>
    </location>
</feature>
<dbReference type="GO" id="GO:0043235">
    <property type="term" value="C:receptor complex"/>
    <property type="evidence" value="ECO:0007669"/>
    <property type="project" value="TreeGrafter"/>
</dbReference>
<dbReference type="Pfam" id="PF07714">
    <property type="entry name" value="PK_Tyr_Ser-Thr"/>
    <property type="match status" value="1"/>
</dbReference>
<dbReference type="InterPro" id="IPR001245">
    <property type="entry name" value="Ser-Thr/Tyr_kinase_cat_dom"/>
</dbReference>
<dbReference type="PROSITE" id="PS00109">
    <property type="entry name" value="PROTEIN_KINASE_TYR"/>
    <property type="match status" value="1"/>
</dbReference>
<keyword evidence="6" id="KW-0472">Membrane</keyword>
<keyword evidence="6" id="KW-1133">Transmembrane helix</keyword>
<organism evidence="10 11">
    <name type="scientific">Exaiptasia diaphana</name>
    <name type="common">Tropical sea anemone</name>
    <name type="synonym">Aiptasia pulchella</name>
    <dbReference type="NCBI Taxonomy" id="2652724"/>
    <lineage>
        <taxon>Eukaryota</taxon>
        <taxon>Metazoa</taxon>
        <taxon>Cnidaria</taxon>
        <taxon>Anthozoa</taxon>
        <taxon>Hexacorallia</taxon>
        <taxon>Actiniaria</taxon>
        <taxon>Aiptasiidae</taxon>
        <taxon>Exaiptasia</taxon>
    </lineage>
</organism>
<dbReference type="GO" id="GO:0004714">
    <property type="term" value="F:transmembrane receptor protein tyrosine kinase activity"/>
    <property type="evidence" value="ECO:0007669"/>
    <property type="project" value="UniProtKB-EC"/>
</dbReference>
<dbReference type="OrthoDB" id="5990031at2759"/>
<dbReference type="InterPro" id="IPR000719">
    <property type="entry name" value="Prot_kinase_dom"/>
</dbReference>
<dbReference type="InterPro" id="IPR008979">
    <property type="entry name" value="Galactose-bd-like_sf"/>
</dbReference>
<feature type="chain" id="PRO_5037114006" description="Receptor protein-tyrosine kinase" evidence="7">
    <location>
        <begin position="23"/>
        <end position="669"/>
    </location>
</feature>
<dbReference type="InterPro" id="IPR017441">
    <property type="entry name" value="Protein_kinase_ATP_BS"/>
</dbReference>
<keyword evidence="11" id="KW-1185">Reference proteome</keyword>
<accession>A0A913XWG9</accession>